<dbReference type="InterPro" id="IPR036397">
    <property type="entry name" value="RNaseH_sf"/>
</dbReference>
<evidence type="ECO:0000259" key="8">
    <source>
        <dbReference type="SMART" id="SM00479"/>
    </source>
</evidence>
<evidence type="ECO:0000256" key="3">
    <source>
        <dbReference type="ARBA" id="ARBA00022723"/>
    </source>
</evidence>
<comment type="cofactor">
    <cofactor evidence="1">
        <name>Mg(2+)</name>
        <dbReference type="ChEBI" id="CHEBI:18420"/>
    </cofactor>
</comment>
<dbReference type="GO" id="GO:0003676">
    <property type="term" value="F:nucleic acid binding"/>
    <property type="evidence" value="ECO:0007669"/>
    <property type="project" value="InterPro"/>
</dbReference>
<dbReference type="NCBIfam" id="NF005927">
    <property type="entry name" value="PRK07942.1"/>
    <property type="match status" value="1"/>
</dbReference>
<evidence type="ECO:0000256" key="6">
    <source>
        <dbReference type="ARBA" id="ARBA00022842"/>
    </source>
</evidence>
<reference evidence="10" key="1">
    <citation type="submission" date="2017-03" db="EMBL/GenBank/DDBJ databases">
        <authorList>
            <person name="Lund M.B."/>
        </authorList>
    </citation>
    <scope>NUCLEOTIDE SEQUENCE [LARGE SCALE GENOMIC DNA]</scope>
</reference>
<dbReference type="Gene3D" id="3.30.420.10">
    <property type="entry name" value="Ribonuclease H-like superfamily/Ribonuclease H"/>
    <property type="match status" value="1"/>
</dbReference>
<protein>
    <recommendedName>
        <fullName evidence="8">Exonuclease domain-containing protein</fullName>
    </recommendedName>
</protein>
<keyword evidence="5" id="KW-0269">Exonuclease</keyword>
<evidence type="ECO:0000256" key="2">
    <source>
        <dbReference type="ARBA" id="ARBA00022722"/>
    </source>
</evidence>
<evidence type="ECO:0000256" key="4">
    <source>
        <dbReference type="ARBA" id="ARBA00022801"/>
    </source>
</evidence>
<dbReference type="GO" id="GO:0008296">
    <property type="term" value="F:3'-5'-DNA exonuclease activity"/>
    <property type="evidence" value="ECO:0007669"/>
    <property type="project" value="TreeGrafter"/>
</dbReference>
<dbReference type="Pfam" id="PF00929">
    <property type="entry name" value="RNase_T"/>
    <property type="match status" value="1"/>
</dbReference>
<dbReference type="CDD" id="cd06127">
    <property type="entry name" value="DEDDh"/>
    <property type="match status" value="1"/>
</dbReference>
<dbReference type="AlphaFoldDB" id="A0A2A6FRR6"/>
<dbReference type="EMBL" id="NAEP01000032">
    <property type="protein sequence ID" value="PDQ35562.1"/>
    <property type="molecule type" value="Genomic_DNA"/>
</dbReference>
<keyword evidence="6" id="KW-0460">Magnesium</keyword>
<dbReference type="SMART" id="SM00479">
    <property type="entry name" value="EXOIII"/>
    <property type="match status" value="1"/>
</dbReference>
<dbReference type="InterPro" id="IPR012337">
    <property type="entry name" value="RNaseH-like_sf"/>
</dbReference>
<dbReference type="SUPFAM" id="SSF53098">
    <property type="entry name" value="Ribonuclease H-like"/>
    <property type="match status" value="1"/>
</dbReference>
<evidence type="ECO:0000256" key="7">
    <source>
        <dbReference type="ARBA" id="ARBA00025769"/>
    </source>
</evidence>
<dbReference type="InterPro" id="IPR013520">
    <property type="entry name" value="Ribonucl_H"/>
</dbReference>
<keyword evidence="3" id="KW-0479">Metal-binding</keyword>
<feature type="domain" description="Exonuclease" evidence="8">
    <location>
        <begin position="45"/>
        <end position="221"/>
    </location>
</feature>
<dbReference type="GO" id="GO:0005737">
    <property type="term" value="C:cytoplasm"/>
    <property type="evidence" value="ECO:0007669"/>
    <property type="project" value="TreeGrafter"/>
</dbReference>
<dbReference type="Proteomes" id="UP000219994">
    <property type="component" value="Unassembled WGS sequence"/>
</dbReference>
<dbReference type="PANTHER" id="PTHR13058:SF19">
    <property type="entry name" value="LD40940P"/>
    <property type="match status" value="1"/>
</dbReference>
<name>A0A2A6FRR6_9MICO</name>
<gene>
    <name evidence="9" type="ORF">B5766_05765</name>
</gene>
<dbReference type="InterPro" id="IPR040393">
    <property type="entry name" value="TREX1/2"/>
</dbReference>
<evidence type="ECO:0000256" key="1">
    <source>
        <dbReference type="ARBA" id="ARBA00001946"/>
    </source>
</evidence>
<accession>A0A2A6FRR6</accession>
<dbReference type="GO" id="GO:0006308">
    <property type="term" value="P:DNA catabolic process"/>
    <property type="evidence" value="ECO:0007669"/>
    <property type="project" value="TreeGrafter"/>
</dbReference>
<keyword evidence="2" id="KW-0540">Nuclease</keyword>
<organism evidence="9 10">
    <name type="scientific">Candidatus Lumbricidiphila eiseniae</name>
    <dbReference type="NCBI Taxonomy" id="1969409"/>
    <lineage>
        <taxon>Bacteria</taxon>
        <taxon>Bacillati</taxon>
        <taxon>Actinomycetota</taxon>
        <taxon>Actinomycetes</taxon>
        <taxon>Micrococcales</taxon>
        <taxon>Microbacteriaceae</taxon>
        <taxon>Candidatus Lumbricidiphila</taxon>
    </lineage>
</organism>
<evidence type="ECO:0000313" key="10">
    <source>
        <dbReference type="Proteomes" id="UP000219994"/>
    </source>
</evidence>
<dbReference type="PANTHER" id="PTHR13058">
    <property type="entry name" value="THREE PRIME REPAIR EXONUCLEASE 1, 2"/>
    <property type="match status" value="1"/>
</dbReference>
<evidence type="ECO:0000256" key="5">
    <source>
        <dbReference type="ARBA" id="ARBA00022839"/>
    </source>
</evidence>
<sequence>MTNSTAAPAPLGALNGAHHALEALKALLEAHDIRGKTHSPHWSHTLAVFDLETTGIDFDISRIVTAHVGVIGPTGQVLAACDWIIDPGIEIPTSATLIHGISTERAQREGDEPAQAVAQILTALQYLHQRGVAIVAYNAAYDFTILQHEAIRYGLTPFPESGPIIDPFVIDKAVDRYRPGKRTLSATAEHYGVNLRYAHDAAADAVTAGRIAQALVHQFPLLADTPASHLHELQSKWSRQQAAGYQRWRRENGEPNFVSSGEWPVRHQLPIASADAV</sequence>
<dbReference type="GO" id="GO:0046872">
    <property type="term" value="F:metal ion binding"/>
    <property type="evidence" value="ECO:0007669"/>
    <property type="project" value="UniProtKB-KW"/>
</dbReference>
<keyword evidence="4" id="KW-0378">Hydrolase</keyword>
<proteinExistence type="inferred from homology"/>
<comment type="similarity">
    <text evidence="7">Belongs to the exonuclease superfamily. TREX family.</text>
</comment>
<comment type="caution">
    <text evidence="9">The sequence shown here is derived from an EMBL/GenBank/DDBJ whole genome shotgun (WGS) entry which is preliminary data.</text>
</comment>
<evidence type="ECO:0000313" key="9">
    <source>
        <dbReference type="EMBL" id="PDQ35562.1"/>
    </source>
</evidence>